<evidence type="ECO:0000313" key="2">
    <source>
        <dbReference type="Proteomes" id="UP001371456"/>
    </source>
</evidence>
<reference evidence="1 2" key="1">
    <citation type="submission" date="2024-02" db="EMBL/GenBank/DDBJ databases">
        <title>de novo genome assembly of Solanum bulbocastanum strain 11H21.</title>
        <authorList>
            <person name="Hosaka A.J."/>
        </authorList>
    </citation>
    <scope>NUCLEOTIDE SEQUENCE [LARGE SCALE GENOMIC DNA]</scope>
    <source>
        <tissue evidence="1">Young leaves</tissue>
    </source>
</reference>
<evidence type="ECO:0000313" key="1">
    <source>
        <dbReference type="EMBL" id="KAK6786740.1"/>
    </source>
</evidence>
<dbReference type="EMBL" id="JBANQN010000006">
    <property type="protein sequence ID" value="KAK6786740.1"/>
    <property type="molecule type" value="Genomic_DNA"/>
</dbReference>
<sequence length="29" mass="3394">MKKLAEEARQELKSLRAEQKAEHLVVTKE</sequence>
<accession>A0AAN8TFB2</accession>
<protein>
    <submittedName>
        <fullName evidence="1">Uncharacterized protein</fullName>
    </submittedName>
</protein>
<proteinExistence type="predicted"/>
<comment type="caution">
    <text evidence="1">The sequence shown here is derived from an EMBL/GenBank/DDBJ whole genome shotgun (WGS) entry which is preliminary data.</text>
</comment>
<organism evidence="1 2">
    <name type="scientific">Solanum bulbocastanum</name>
    <name type="common">Wild potato</name>
    <dbReference type="NCBI Taxonomy" id="147425"/>
    <lineage>
        <taxon>Eukaryota</taxon>
        <taxon>Viridiplantae</taxon>
        <taxon>Streptophyta</taxon>
        <taxon>Embryophyta</taxon>
        <taxon>Tracheophyta</taxon>
        <taxon>Spermatophyta</taxon>
        <taxon>Magnoliopsida</taxon>
        <taxon>eudicotyledons</taxon>
        <taxon>Gunneridae</taxon>
        <taxon>Pentapetalae</taxon>
        <taxon>asterids</taxon>
        <taxon>lamiids</taxon>
        <taxon>Solanales</taxon>
        <taxon>Solanaceae</taxon>
        <taxon>Solanoideae</taxon>
        <taxon>Solaneae</taxon>
        <taxon>Solanum</taxon>
    </lineage>
</organism>
<keyword evidence="2" id="KW-1185">Reference proteome</keyword>
<name>A0AAN8TFB2_SOLBU</name>
<dbReference type="Proteomes" id="UP001371456">
    <property type="component" value="Unassembled WGS sequence"/>
</dbReference>
<dbReference type="AlphaFoldDB" id="A0AAN8TFB2"/>
<gene>
    <name evidence="1" type="ORF">RDI58_015265</name>
</gene>